<dbReference type="RefSeq" id="WP_271164738.1">
    <property type="nucleotide sequence ID" value="NZ_BSFD01000003.1"/>
</dbReference>
<dbReference type="SUPFAM" id="SSF55729">
    <property type="entry name" value="Acyl-CoA N-acyltransferases (Nat)"/>
    <property type="match status" value="1"/>
</dbReference>
<dbReference type="Gene3D" id="3.40.630.30">
    <property type="match status" value="1"/>
</dbReference>
<dbReference type="EMBL" id="BSFD01000003">
    <property type="protein sequence ID" value="GLK48502.1"/>
    <property type="molecule type" value="Genomic_DNA"/>
</dbReference>
<evidence type="ECO:0000313" key="5">
    <source>
        <dbReference type="Proteomes" id="UP001143509"/>
    </source>
</evidence>
<dbReference type="InterPro" id="IPR016181">
    <property type="entry name" value="Acyl_CoA_acyltransferase"/>
</dbReference>
<dbReference type="Pfam" id="PF00583">
    <property type="entry name" value="Acetyltransf_1"/>
    <property type="match status" value="1"/>
</dbReference>
<reference evidence="4" key="2">
    <citation type="submission" date="2023-01" db="EMBL/GenBank/DDBJ databases">
        <authorList>
            <person name="Sun Q."/>
            <person name="Evtushenko L."/>
        </authorList>
    </citation>
    <scope>NUCLEOTIDE SEQUENCE</scope>
    <source>
        <strain evidence="4">VKM B-1499</strain>
    </source>
</reference>
<dbReference type="NCBIfam" id="NF002959">
    <property type="entry name" value="PRK03624.1"/>
    <property type="match status" value="1"/>
</dbReference>
<name>A0ABQ5T6U2_9CAUL</name>
<keyword evidence="5" id="KW-1185">Reference proteome</keyword>
<dbReference type="CDD" id="cd04301">
    <property type="entry name" value="NAT_SF"/>
    <property type="match status" value="1"/>
</dbReference>
<accession>A0ABQ5T6U2</accession>
<dbReference type="InterPro" id="IPR000182">
    <property type="entry name" value="GNAT_dom"/>
</dbReference>
<dbReference type="PANTHER" id="PTHR43877">
    <property type="entry name" value="AMINOALKYLPHOSPHONATE N-ACETYLTRANSFERASE-RELATED-RELATED"/>
    <property type="match status" value="1"/>
</dbReference>
<evidence type="ECO:0000256" key="1">
    <source>
        <dbReference type="ARBA" id="ARBA00022679"/>
    </source>
</evidence>
<feature type="domain" description="N-acetyltransferase" evidence="3">
    <location>
        <begin position="2"/>
        <end position="138"/>
    </location>
</feature>
<organism evidence="4 5">
    <name type="scientific">Brevundimonas intermedia</name>
    <dbReference type="NCBI Taxonomy" id="74315"/>
    <lineage>
        <taxon>Bacteria</taxon>
        <taxon>Pseudomonadati</taxon>
        <taxon>Pseudomonadota</taxon>
        <taxon>Alphaproteobacteria</taxon>
        <taxon>Caulobacterales</taxon>
        <taxon>Caulobacteraceae</taxon>
        <taxon>Brevundimonas</taxon>
    </lineage>
</organism>
<comment type="caution">
    <text evidence="4">The sequence shown here is derived from an EMBL/GenBank/DDBJ whole genome shotgun (WGS) entry which is preliminary data.</text>
</comment>
<dbReference type="InterPro" id="IPR050832">
    <property type="entry name" value="Bact_Acetyltransf"/>
</dbReference>
<evidence type="ECO:0000313" key="4">
    <source>
        <dbReference type="EMBL" id="GLK48502.1"/>
    </source>
</evidence>
<dbReference type="Proteomes" id="UP001143509">
    <property type="component" value="Unassembled WGS sequence"/>
</dbReference>
<keyword evidence="2" id="KW-0012">Acyltransferase</keyword>
<evidence type="ECO:0000256" key="2">
    <source>
        <dbReference type="ARBA" id="ARBA00023315"/>
    </source>
</evidence>
<evidence type="ECO:0000259" key="3">
    <source>
        <dbReference type="PROSITE" id="PS51186"/>
    </source>
</evidence>
<reference evidence="4" key="1">
    <citation type="journal article" date="2014" name="Int. J. Syst. Evol. Microbiol.">
        <title>Complete genome of a new Firmicutes species belonging to the dominant human colonic microbiota ('Ruminococcus bicirculans') reveals two chromosomes and a selective capacity to utilize plant glucans.</title>
        <authorList>
            <consortium name="NISC Comparative Sequencing Program"/>
            <person name="Wegmann U."/>
            <person name="Louis P."/>
            <person name="Goesmann A."/>
            <person name="Henrissat B."/>
            <person name="Duncan S.H."/>
            <person name="Flint H.J."/>
        </authorList>
    </citation>
    <scope>NUCLEOTIDE SEQUENCE</scope>
    <source>
        <strain evidence="4">VKM B-1499</strain>
    </source>
</reference>
<protein>
    <submittedName>
        <fullName evidence="4">GNAT family acetyltransferase</fullName>
    </submittedName>
</protein>
<keyword evidence="1" id="KW-0808">Transferase</keyword>
<gene>
    <name evidence="4" type="ORF">GCM10017620_14750</name>
</gene>
<proteinExistence type="predicted"/>
<dbReference type="PROSITE" id="PS51186">
    <property type="entry name" value="GNAT"/>
    <property type="match status" value="1"/>
</dbReference>
<sequence>MTDIRPIRGGEDEAVIALWTASDLTRPWNDPVADLNLAKDGATSTLLVAADEVGISGTVMVGFDGHRGWIYYLAVDPDRRRSGLGRDLMTAAQDWLKKRGAPKLQLMVRSDNEAALGFYHRLGLERQDVIVLGRRLDG</sequence>